<dbReference type="GO" id="GO:0003677">
    <property type="term" value="F:DNA binding"/>
    <property type="evidence" value="ECO:0007669"/>
    <property type="project" value="UniProtKB-UniRule"/>
</dbReference>
<accession>A0A2D6LP60</accession>
<evidence type="ECO:0000256" key="3">
    <source>
        <dbReference type="ARBA" id="ARBA00011315"/>
    </source>
</evidence>
<keyword evidence="8 15" id="KW-0378">Hydrolase</keyword>
<evidence type="ECO:0000256" key="2">
    <source>
        <dbReference type="ARBA" id="ARBA00006035"/>
    </source>
</evidence>
<evidence type="ECO:0000256" key="6">
    <source>
        <dbReference type="ARBA" id="ARBA00022705"/>
    </source>
</evidence>
<evidence type="ECO:0000256" key="9">
    <source>
        <dbReference type="ARBA" id="ARBA00022839"/>
    </source>
</evidence>
<dbReference type="PANTHER" id="PTHR10416">
    <property type="entry name" value="DNA POLYMERASE DELTA SUBUNIT 2"/>
    <property type="match status" value="1"/>
</dbReference>
<comment type="caution">
    <text evidence="17">The sequence shown here is derived from an EMBL/GenBank/DDBJ whole genome shotgun (WGS) entry which is preliminary data.</text>
</comment>
<dbReference type="Pfam" id="PF04042">
    <property type="entry name" value="DNA_pol_E_B"/>
    <property type="match status" value="1"/>
</dbReference>
<gene>
    <name evidence="15" type="primary">polB</name>
    <name evidence="17" type="ORF">CL944_00655</name>
</gene>
<dbReference type="Proteomes" id="UP000226712">
    <property type="component" value="Unassembled WGS sequence"/>
</dbReference>
<evidence type="ECO:0000256" key="15">
    <source>
        <dbReference type="HAMAP-Rule" id="MF_00325"/>
    </source>
</evidence>
<sequence>METTLIEEKKKKIVDFCNDKHQFIDKGSIDLLEKEERWEEILNEIKDPVVSAEKVKSLLANRESKLSKVKQETVVKKSGFKAIAKEVESDFRIMTEYEVTGQSKSEGKVKDFLNYFSDKYTFLSGLLKNRTGFNPKPLDKLKTAAKYEEVDLIGMVVKKWVSKKENLTIEIDSPEGRCIAIVSKDDQEINREAGKILIDDVIGIKGKKFADEVVIIQSFLWPDLMQRTPKTAERDLSVMLLSDMHIGSKLFMEKEFNKLLSWINGNANTEKELERIGKIKYLVIAGDNVDGVGVYPSQYDELAIKDIYGQYDKFTELVKQIPEHIEIFICPGQHDAVRRADPQPAIPREYVKELHDSGNVNFVGSPSWVEMEGLKAMIYHGASHHDMYSAMSGLDAKKPQNAMIELLRRRDLSTGFGQIQPYVPEKFDYMLIREEPDFYFAGDMHHKGYAQYRGCLNVNAGCWQLRTDYQVKEGHVPTPGIAIDINLKTKKLTENNFYGEGNGNTG</sequence>
<evidence type="ECO:0000256" key="10">
    <source>
        <dbReference type="ARBA" id="ARBA00022932"/>
    </source>
</evidence>
<keyword evidence="11 15" id="KW-0238">DNA-binding</keyword>
<comment type="function">
    <text evidence="13 15">Possesses two activities: a DNA synthesis (polymerase) and an exonucleolytic activity that degrades single-stranded DNA in the 3' to 5' direction. Has a template-primer preference which is characteristic of a replicative DNA polymerase.</text>
</comment>
<evidence type="ECO:0000259" key="16">
    <source>
        <dbReference type="Pfam" id="PF04042"/>
    </source>
</evidence>
<keyword evidence="5 15" id="KW-0548">Nucleotidyltransferase</keyword>
<dbReference type="InterPro" id="IPR024826">
    <property type="entry name" value="DNA_pol_delta/II_ssu"/>
</dbReference>
<evidence type="ECO:0000313" key="18">
    <source>
        <dbReference type="Proteomes" id="UP000226712"/>
    </source>
</evidence>
<comment type="catalytic activity">
    <reaction evidence="14 15">
        <text>DNA(n) + a 2'-deoxyribonucleoside 5'-triphosphate = DNA(n+1) + diphosphate</text>
        <dbReference type="Rhea" id="RHEA:22508"/>
        <dbReference type="Rhea" id="RHEA-COMP:17339"/>
        <dbReference type="Rhea" id="RHEA-COMP:17340"/>
        <dbReference type="ChEBI" id="CHEBI:33019"/>
        <dbReference type="ChEBI" id="CHEBI:61560"/>
        <dbReference type="ChEBI" id="CHEBI:173112"/>
        <dbReference type="EC" id="2.7.7.7"/>
    </reaction>
</comment>
<evidence type="ECO:0000256" key="4">
    <source>
        <dbReference type="ARBA" id="ARBA00022679"/>
    </source>
</evidence>
<dbReference type="EMBL" id="NZBD01000004">
    <property type="protein sequence ID" value="MAG17965.1"/>
    <property type="molecule type" value="Genomic_DNA"/>
</dbReference>
<dbReference type="HAMAP" id="MF_00325">
    <property type="entry name" value="DNApol_II_A_arch"/>
    <property type="match status" value="1"/>
</dbReference>
<dbReference type="SUPFAM" id="SSF56300">
    <property type="entry name" value="Metallo-dependent phosphatases"/>
    <property type="match status" value="1"/>
</dbReference>
<dbReference type="PANTHER" id="PTHR10416:SF0">
    <property type="entry name" value="DNA POLYMERASE DELTA SUBUNIT 2"/>
    <property type="match status" value="1"/>
</dbReference>
<dbReference type="GO" id="GO:0008310">
    <property type="term" value="F:single-stranded DNA 3'-5' DNA exonuclease activity"/>
    <property type="evidence" value="ECO:0007669"/>
    <property type="project" value="UniProtKB-EC"/>
</dbReference>
<evidence type="ECO:0000256" key="14">
    <source>
        <dbReference type="ARBA" id="ARBA00049244"/>
    </source>
</evidence>
<evidence type="ECO:0000256" key="13">
    <source>
        <dbReference type="ARBA" id="ARBA00024817"/>
    </source>
</evidence>
<dbReference type="EC" id="3.1.11.1" evidence="15"/>
<dbReference type="GO" id="GO:0006271">
    <property type="term" value="P:DNA strand elongation involved in DNA replication"/>
    <property type="evidence" value="ECO:0007669"/>
    <property type="project" value="TreeGrafter"/>
</dbReference>
<dbReference type="PIRSF" id="PIRSF000803">
    <property type="entry name" value="Arc_Pol2_small"/>
    <property type="match status" value="1"/>
</dbReference>
<keyword evidence="6 15" id="KW-0235">DNA replication</keyword>
<keyword evidence="12 15" id="KW-0511">Multifunctional enzyme</keyword>
<evidence type="ECO:0000313" key="17">
    <source>
        <dbReference type="EMBL" id="MAG17965.1"/>
    </source>
</evidence>
<dbReference type="Gene3D" id="3.60.21.50">
    <property type="match status" value="1"/>
</dbReference>
<dbReference type="InterPro" id="IPR011149">
    <property type="entry name" value="Pol2_small_arc"/>
</dbReference>
<keyword evidence="4 15" id="KW-0808">Transferase</keyword>
<dbReference type="GO" id="GO:0042575">
    <property type="term" value="C:DNA polymerase complex"/>
    <property type="evidence" value="ECO:0007669"/>
    <property type="project" value="TreeGrafter"/>
</dbReference>
<evidence type="ECO:0000256" key="12">
    <source>
        <dbReference type="ARBA" id="ARBA00023268"/>
    </source>
</evidence>
<proteinExistence type="inferred from homology"/>
<protein>
    <recommendedName>
        <fullName evidence="15">DNA polymerase II small subunit</fullName>
        <shortName evidence="15">Pol II</shortName>
        <ecNumber evidence="15">2.7.7.7</ecNumber>
    </recommendedName>
    <alternativeName>
        <fullName evidence="15">Exodeoxyribonuclease small subunit</fullName>
        <ecNumber evidence="15">3.1.11.1</ecNumber>
    </alternativeName>
</protein>
<name>A0A2D6LP60_9ARCH</name>
<dbReference type="InterPro" id="IPR029052">
    <property type="entry name" value="Metallo-depent_PP-like"/>
</dbReference>
<reference evidence="18" key="1">
    <citation type="submission" date="2017-09" db="EMBL/GenBank/DDBJ databases">
        <title>The Reconstruction of 2,631 Draft Metagenome-Assembled Genomes from the Global Oceans.</title>
        <authorList>
            <person name="Tully B.J."/>
            <person name="Graham E.D."/>
            <person name="Heidelberg J.F."/>
        </authorList>
    </citation>
    <scope>NUCLEOTIDE SEQUENCE [LARGE SCALE GENOMIC DNA]</scope>
</reference>
<dbReference type="AlphaFoldDB" id="A0A2D6LP60"/>
<evidence type="ECO:0000256" key="1">
    <source>
        <dbReference type="ARBA" id="ARBA00000563"/>
    </source>
</evidence>
<dbReference type="GO" id="GO:0006308">
    <property type="term" value="P:DNA catabolic process"/>
    <property type="evidence" value="ECO:0007669"/>
    <property type="project" value="UniProtKB-UniRule"/>
</dbReference>
<dbReference type="EC" id="2.7.7.7" evidence="15"/>
<dbReference type="InterPro" id="IPR007185">
    <property type="entry name" value="DNA_pol_a/d/e_bsu"/>
</dbReference>
<feature type="domain" description="DNA polymerase alpha/delta/epsilon subunit B" evidence="16">
    <location>
        <begin position="238"/>
        <end position="446"/>
    </location>
</feature>
<evidence type="ECO:0000256" key="7">
    <source>
        <dbReference type="ARBA" id="ARBA00022722"/>
    </source>
</evidence>
<keyword evidence="10 15" id="KW-0239">DNA-directed DNA polymerase</keyword>
<evidence type="ECO:0000256" key="11">
    <source>
        <dbReference type="ARBA" id="ARBA00023125"/>
    </source>
</evidence>
<evidence type="ECO:0000256" key="8">
    <source>
        <dbReference type="ARBA" id="ARBA00022801"/>
    </source>
</evidence>
<keyword evidence="9 15" id="KW-0269">Exonuclease</keyword>
<evidence type="ECO:0000256" key="5">
    <source>
        <dbReference type="ARBA" id="ARBA00022695"/>
    </source>
</evidence>
<organism evidence="17 18">
    <name type="scientific">Candidatus Iainarchaeum sp</name>
    <dbReference type="NCBI Taxonomy" id="3101447"/>
    <lineage>
        <taxon>Archaea</taxon>
        <taxon>Candidatus Iainarchaeota</taxon>
        <taxon>Candidatus Iainarchaeia</taxon>
        <taxon>Candidatus Iainarchaeales</taxon>
        <taxon>Candidatus Iainarchaeaceae</taxon>
        <taxon>Candidatus Iainarchaeum</taxon>
    </lineage>
</organism>
<comment type="catalytic activity">
    <reaction evidence="1 15">
        <text>Exonucleolytic cleavage in the 3'- to 5'-direction to yield nucleoside 5'-phosphates.</text>
        <dbReference type="EC" id="3.1.11.1"/>
    </reaction>
</comment>
<comment type="similarity">
    <text evidence="2 15">Belongs to the DNA polymerase delta/II small subunit family.</text>
</comment>
<comment type="subunit">
    <text evidence="3 15">Heterodimer of a large subunit and a small subunit.</text>
</comment>
<keyword evidence="7 15" id="KW-0540">Nuclease</keyword>
<dbReference type="GO" id="GO:0003887">
    <property type="term" value="F:DNA-directed DNA polymerase activity"/>
    <property type="evidence" value="ECO:0007669"/>
    <property type="project" value="UniProtKB-UniRule"/>
</dbReference>